<dbReference type="InterPro" id="IPR050166">
    <property type="entry name" value="ABC_transporter_ATP-bind"/>
</dbReference>
<dbReference type="STRING" id="1798664.A3C93_05255"/>
<dbReference type="PANTHER" id="PTHR42788">
    <property type="entry name" value="TAURINE IMPORT ATP-BINDING PROTEIN-RELATED"/>
    <property type="match status" value="1"/>
</dbReference>
<name>A0A1G2DCF8_9BACT</name>
<dbReference type="PROSITE" id="PS00211">
    <property type="entry name" value="ABC_TRANSPORTER_1"/>
    <property type="match status" value="1"/>
</dbReference>
<dbReference type="GO" id="GO:0005524">
    <property type="term" value="F:ATP binding"/>
    <property type="evidence" value="ECO:0007669"/>
    <property type="project" value="UniProtKB-KW"/>
</dbReference>
<organism evidence="5 6">
    <name type="scientific">Candidatus Lloydbacteria bacterium RIFCSPHIGHO2_02_FULL_54_17</name>
    <dbReference type="NCBI Taxonomy" id="1798664"/>
    <lineage>
        <taxon>Bacteria</taxon>
        <taxon>Candidatus Lloydiibacteriota</taxon>
    </lineage>
</organism>
<dbReference type="InterPro" id="IPR017871">
    <property type="entry name" value="ABC_transporter-like_CS"/>
</dbReference>
<proteinExistence type="predicted"/>
<feature type="domain" description="ABC transporter" evidence="4">
    <location>
        <begin position="20"/>
        <end position="256"/>
    </location>
</feature>
<keyword evidence="1" id="KW-0813">Transport</keyword>
<dbReference type="SUPFAM" id="SSF52540">
    <property type="entry name" value="P-loop containing nucleoside triphosphate hydrolases"/>
    <property type="match status" value="1"/>
</dbReference>
<reference evidence="5 6" key="1">
    <citation type="journal article" date="2016" name="Nat. Commun.">
        <title>Thousands of microbial genomes shed light on interconnected biogeochemical processes in an aquifer system.</title>
        <authorList>
            <person name="Anantharaman K."/>
            <person name="Brown C.T."/>
            <person name="Hug L.A."/>
            <person name="Sharon I."/>
            <person name="Castelle C.J."/>
            <person name="Probst A.J."/>
            <person name="Thomas B.C."/>
            <person name="Singh A."/>
            <person name="Wilkins M.J."/>
            <person name="Karaoz U."/>
            <person name="Brodie E.L."/>
            <person name="Williams K.H."/>
            <person name="Hubbard S.S."/>
            <person name="Banfield J.F."/>
        </authorList>
    </citation>
    <scope>NUCLEOTIDE SEQUENCE [LARGE SCALE GENOMIC DNA]</scope>
</reference>
<evidence type="ECO:0000259" key="4">
    <source>
        <dbReference type="PROSITE" id="PS50893"/>
    </source>
</evidence>
<dbReference type="PANTHER" id="PTHR42788:SF13">
    <property type="entry name" value="ALIPHATIC SULFONATES IMPORT ATP-BINDING PROTEIN SSUB"/>
    <property type="match status" value="1"/>
</dbReference>
<evidence type="ECO:0000313" key="5">
    <source>
        <dbReference type="EMBL" id="OGZ11319.1"/>
    </source>
</evidence>
<dbReference type="Proteomes" id="UP000178636">
    <property type="component" value="Unassembled WGS sequence"/>
</dbReference>
<accession>A0A1G2DCF8</accession>
<evidence type="ECO:0000256" key="1">
    <source>
        <dbReference type="ARBA" id="ARBA00022448"/>
    </source>
</evidence>
<gene>
    <name evidence="5" type="ORF">A3C93_05255</name>
</gene>
<sequence length="284" mass="31619">MTSKPEGVVVPLYEKREVLLSTENVCLEFDGKPVLRDVNVMIQNVVRPDMEQGQVVCLLGPSGIGKTQLFRILSGLNAPTSGNVLVGTERKPVKRGEVGVVAQHYPLFRWRTVMGNMLVAAKQGGLEGKVAQEKVLDLLSRFNLADRKNAYPAQLSGGQRQRVAIAQQMICSRHFLLMDEPFSGLDPLMKDEVCKLILQVSRMGEMNTIIITTHDISTSVIVADTIWTMGLEREPVKGEVVPGATIRGTYDLIERGLAWQPEIRKLPHYAGMVQELEDRFLQLK</sequence>
<dbReference type="GO" id="GO:0016887">
    <property type="term" value="F:ATP hydrolysis activity"/>
    <property type="evidence" value="ECO:0007669"/>
    <property type="project" value="InterPro"/>
</dbReference>
<evidence type="ECO:0000256" key="2">
    <source>
        <dbReference type="ARBA" id="ARBA00022741"/>
    </source>
</evidence>
<dbReference type="EMBL" id="MHLO01000035">
    <property type="protein sequence ID" value="OGZ11319.1"/>
    <property type="molecule type" value="Genomic_DNA"/>
</dbReference>
<dbReference type="InterPro" id="IPR003593">
    <property type="entry name" value="AAA+_ATPase"/>
</dbReference>
<comment type="caution">
    <text evidence="5">The sequence shown here is derived from an EMBL/GenBank/DDBJ whole genome shotgun (WGS) entry which is preliminary data.</text>
</comment>
<keyword evidence="3" id="KW-0067">ATP-binding</keyword>
<dbReference type="PROSITE" id="PS50893">
    <property type="entry name" value="ABC_TRANSPORTER_2"/>
    <property type="match status" value="1"/>
</dbReference>
<evidence type="ECO:0000313" key="6">
    <source>
        <dbReference type="Proteomes" id="UP000178636"/>
    </source>
</evidence>
<dbReference type="InterPro" id="IPR027417">
    <property type="entry name" value="P-loop_NTPase"/>
</dbReference>
<dbReference type="Pfam" id="PF00005">
    <property type="entry name" value="ABC_tran"/>
    <property type="match status" value="1"/>
</dbReference>
<dbReference type="AlphaFoldDB" id="A0A1G2DCF8"/>
<dbReference type="Gene3D" id="3.40.50.300">
    <property type="entry name" value="P-loop containing nucleotide triphosphate hydrolases"/>
    <property type="match status" value="1"/>
</dbReference>
<keyword evidence="2" id="KW-0547">Nucleotide-binding</keyword>
<protein>
    <recommendedName>
        <fullName evidence="4">ABC transporter domain-containing protein</fullName>
    </recommendedName>
</protein>
<dbReference type="SMART" id="SM00382">
    <property type="entry name" value="AAA"/>
    <property type="match status" value="1"/>
</dbReference>
<dbReference type="InterPro" id="IPR003439">
    <property type="entry name" value="ABC_transporter-like_ATP-bd"/>
</dbReference>
<evidence type="ECO:0000256" key="3">
    <source>
        <dbReference type="ARBA" id="ARBA00022840"/>
    </source>
</evidence>